<gene>
    <name evidence="1" type="ORF">MRATA1EN1_LOCUS5774</name>
</gene>
<name>A0ABN8Y5F3_RANTA</name>
<protein>
    <submittedName>
        <fullName evidence="1">Uncharacterized protein</fullName>
    </submittedName>
</protein>
<accession>A0ABN8Y5F3</accession>
<evidence type="ECO:0000313" key="1">
    <source>
        <dbReference type="EMBL" id="CAI9156812.1"/>
    </source>
</evidence>
<evidence type="ECO:0000313" key="2">
    <source>
        <dbReference type="Proteomes" id="UP001176941"/>
    </source>
</evidence>
<organism evidence="1 2">
    <name type="scientific">Rangifer tarandus platyrhynchus</name>
    <name type="common">Svalbard reindeer</name>
    <dbReference type="NCBI Taxonomy" id="3082113"/>
    <lineage>
        <taxon>Eukaryota</taxon>
        <taxon>Metazoa</taxon>
        <taxon>Chordata</taxon>
        <taxon>Craniata</taxon>
        <taxon>Vertebrata</taxon>
        <taxon>Euteleostomi</taxon>
        <taxon>Mammalia</taxon>
        <taxon>Eutheria</taxon>
        <taxon>Laurasiatheria</taxon>
        <taxon>Artiodactyla</taxon>
        <taxon>Ruminantia</taxon>
        <taxon>Pecora</taxon>
        <taxon>Cervidae</taxon>
        <taxon>Odocoileinae</taxon>
        <taxon>Rangifer</taxon>
    </lineage>
</organism>
<reference evidence="1" key="1">
    <citation type="submission" date="2023-04" db="EMBL/GenBank/DDBJ databases">
        <authorList>
            <consortium name="ELIXIR-Norway"/>
        </authorList>
    </citation>
    <scope>NUCLEOTIDE SEQUENCE [LARGE SCALE GENOMIC DNA]</scope>
</reference>
<sequence>MRLVLRSCGFYFGPKKISEVLTPSISECSLGHRRFAEECTGVVCVLSCIRKAPLSMEFFRQEYWSGLPFPSLGDLTTQGLNPHFLCLLHCKRILYPLSHRGSPL</sequence>
<dbReference type="EMBL" id="OX459951">
    <property type="protein sequence ID" value="CAI9156812.1"/>
    <property type="molecule type" value="Genomic_DNA"/>
</dbReference>
<dbReference type="Proteomes" id="UP001176941">
    <property type="component" value="Chromosome 15"/>
</dbReference>
<keyword evidence="2" id="KW-1185">Reference proteome</keyword>
<proteinExistence type="predicted"/>